<name>A0A1X0Y675_9BACT</name>
<sequence length="306" mass="34672">MPHDLKYRCCPELVPVSPDAAAAAPPIRLAEALRHLRHQTPFSTPTVDGICAVRINTYLPLVCVALHDGAAFPANLEDECLLSATERRFEEDPHTARLLENLPLVFSGLESRYFYDLNRAEPYATANEIFGRKVWRNGQHPDRRRAIARHRRFYRLVGTLIEQLIARYGSCLVLDLHSYNGSKLTRETPLFNLGTCSVDVTAHRRLLDYFLSGMADINLPGITTSVAENDVFEGRGRFVNWVSRTWPQALTLCLEIKKVYCDEHSGTLHPEIFTALQEGLTRAIDEIFTVYREGYLQPSHPRAALL</sequence>
<evidence type="ECO:0000313" key="2">
    <source>
        <dbReference type="Proteomes" id="UP000193136"/>
    </source>
</evidence>
<dbReference type="AlphaFoldDB" id="A0A1X0Y675"/>
<dbReference type="Gene3D" id="3.40.630.40">
    <property type="entry name" value="Zn-dependent exopeptidases"/>
    <property type="match status" value="1"/>
</dbReference>
<protein>
    <recommendedName>
        <fullName evidence="3">N-formylglutamate amidohydrolase</fullName>
    </recommendedName>
</protein>
<proteinExistence type="predicted"/>
<dbReference type="InterPro" id="IPR007709">
    <property type="entry name" value="N-FG_amidohydro"/>
</dbReference>
<reference evidence="1 2" key="1">
    <citation type="submission" date="2017-03" db="EMBL/GenBank/DDBJ databases">
        <title>Genome sequence of Geothermobacter sp. EPR-M, Deep-Sea Iron Reducer.</title>
        <authorList>
            <person name="Tully B."/>
            <person name="Savalia P."/>
            <person name="Abuyen K."/>
            <person name="Baughan C."/>
            <person name="Romero E."/>
            <person name="Ronkowski C."/>
            <person name="Torres B."/>
            <person name="Tremblay J."/>
            <person name="Trujillo A."/>
            <person name="Tyler M."/>
            <person name="Perez-Rodriguez I."/>
            <person name="Amend J."/>
        </authorList>
    </citation>
    <scope>NUCLEOTIDE SEQUENCE [LARGE SCALE GENOMIC DNA]</scope>
    <source>
        <strain evidence="1 2">EPR-M</strain>
    </source>
</reference>
<dbReference type="Pfam" id="PF05013">
    <property type="entry name" value="FGase"/>
    <property type="match status" value="1"/>
</dbReference>
<dbReference type="STRING" id="1969733.B5V00_07320"/>
<dbReference type="RefSeq" id="WP_085010118.1">
    <property type="nucleotide sequence ID" value="NZ_NAAD01000007.1"/>
</dbReference>
<accession>A0A1X0Y675</accession>
<evidence type="ECO:0008006" key="3">
    <source>
        <dbReference type="Google" id="ProtNLM"/>
    </source>
</evidence>
<organism evidence="1 2">
    <name type="scientific">Geothermobacter hydrogeniphilus</name>
    <dbReference type="NCBI Taxonomy" id="1969733"/>
    <lineage>
        <taxon>Bacteria</taxon>
        <taxon>Pseudomonadati</taxon>
        <taxon>Thermodesulfobacteriota</taxon>
        <taxon>Desulfuromonadia</taxon>
        <taxon>Desulfuromonadales</taxon>
        <taxon>Geothermobacteraceae</taxon>
        <taxon>Geothermobacter</taxon>
    </lineage>
</organism>
<comment type="caution">
    <text evidence="1">The sequence shown here is derived from an EMBL/GenBank/DDBJ whole genome shotgun (WGS) entry which is preliminary data.</text>
</comment>
<evidence type="ECO:0000313" key="1">
    <source>
        <dbReference type="EMBL" id="ORJ60636.1"/>
    </source>
</evidence>
<dbReference type="EMBL" id="NAAD01000007">
    <property type="protein sequence ID" value="ORJ60636.1"/>
    <property type="molecule type" value="Genomic_DNA"/>
</dbReference>
<keyword evidence="2" id="KW-1185">Reference proteome</keyword>
<dbReference type="OrthoDB" id="9785840at2"/>
<dbReference type="Proteomes" id="UP000193136">
    <property type="component" value="Unassembled WGS sequence"/>
</dbReference>
<dbReference type="SUPFAM" id="SSF53187">
    <property type="entry name" value="Zn-dependent exopeptidases"/>
    <property type="match status" value="1"/>
</dbReference>
<gene>
    <name evidence="1" type="ORF">B5V00_07320</name>
</gene>